<dbReference type="AlphaFoldDB" id="A0A5C6Q7Z1"/>
<dbReference type="InterPro" id="IPR013857">
    <property type="entry name" value="NADH-UbQ_OxRdtase-assoc_prot30"/>
</dbReference>
<sequence length="158" mass="17735">MINFTEQQSVNHWRITDDAVMGGKSTGRFLVEQGKGIFFGNISLDNNGGFSSVFRMINPLPEDLETVTIDIQGDGLTYQLRMIVSLNGYRLAYKHKVNTIAGKREKLSFALADFQASFRGRNINNAPVLKSEDIREVGFLVTKKTAGKFYLSIFSLIF</sequence>
<dbReference type="OrthoDB" id="442188at2"/>
<dbReference type="SUPFAM" id="SSF49785">
    <property type="entry name" value="Galactose-binding domain-like"/>
    <property type="match status" value="1"/>
</dbReference>
<comment type="caution">
    <text evidence="3">The sequence shown here is derived from an EMBL/GenBank/DDBJ whole genome shotgun (WGS) entry which is preliminary data.</text>
</comment>
<accession>A0A5C6Q7Z1</accession>
<dbReference type="InterPro" id="IPR008979">
    <property type="entry name" value="Galactose-bd-like_sf"/>
</dbReference>
<keyword evidence="4" id="KW-1185">Reference proteome</keyword>
<dbReference type="Pfam" id="PF08547">
    <property type="entry name" value="CIA30"/>
    <property type="match status" value="1"/>
</dbReference>
<name>A0A5C6Q7Z1_9GAMM</name>
<protein>
    <submittedName>
        <fullName evidence="3">CIA30 family protein</fullName>
    </submittedName>
</protein>
<evidence type="ECO:0000313" key="4">
    <source>
        <dbReference type="Proteomes" id="UP000321822"/>
    </source>
</evidence>
<dbReference type="PANTHER" id="PTHR13194">
    <property type="entry name" value="COMPLEX I INTERMEDIATE-ASSOCIATED PROTEIN 30"/>
    <property type="match status" value="1"/>
</dbReference>
<organism evidence="3 4">
    <name type="scientific">Colwellia demingiae</name>
    <dbReference type="NCBI Taxonomy" id="89401"/>
    <lineage>
        <taxon>Bacteria</taxon>
        <taxon>Pseudomonadati</taxon>
        <taxon>Pseudomonadota</taxon>
        <taxon>Gammaproteobacteria</taxon>
        <taxon>Alteromonadales</taxon>
        <taxon>Colwelliaceae</taxon>
        <taxon>Colwellia</taxon>
    </lineage>
</organism>
<gene>
    <name evidence="3" type="ORF">ESZ36_18915</name>
</gene>
<evidence type="ECO:0000256" key="1">
    <source>
        <dbReference type="ARBA" id="ARBA00007884"/>
    </source>
</evidence>
<dbReference type="Proteomes" id="UP000321822">
    <property type="component" value="Unassembled WGS sequence"/>
</dbReference>
<proteinExistence type="inferred from homology"/>
<feature type="domain" description="NADH:ubiquinone oxidoreductase intermediate-associated protein 30" evidence="2">
    <location>
        <begin position="2"/>
        <end position="153"/>
    </location>
</feature>
<comment type="similarity">
    <text evidence="1">Belongs to the CIA30 family.</text>
</comment>
<dbReference type="EMBL" id="VOLT01000012">
    <property type="protein sequence ID" value="TWX64881.1"/>
    <property type="molecule type" value="Genomic_DNA"/>
</dbReference>
<evidence type="ECO:0000259" key="2">
    <source>
        <dbReference type="Pfam" id="PF08547"/>
    </source>
</evidence>
<evidence type="ECO:0000313" key="3">
    <source>
        <dbReference type="EMBL" id="TWX64881.1"/>
    </source>
</evidence>
<dbReference type="PANTHER" id="PTHR13194:SF19">
    <property type="entry name" value="NAD(P)-BINDING ROSSMANN-FOLD SUPERFAMILY PROTEIN"/>
    <property type="match status" value="1"/>
</dbReference>
<reference evidence="3 4" key="1">
    <citation type="submission" date="2019-07" db="EMBL/GenBank/DDBJ databases">
        <title>Genomes of sea-ice associated Colwellia species.</title>
        <authorList>
            <person name="Bowman J.P."/>
        </authorList>
    </citation>
    <scope>NUCLEOTIDE SEQUENCE [LARGE SCALE GENOMIC DNA]</scope>
    <source>
        <strain evidence="3 4">ACAM 459</strain>
    </source>
</reference>
<dbReference type="InterPro" id="IPR039131">
    <property type="entry name" value="NDUFAF1"/>
</dbReference>